<protein>
    <recommendedName>
        <fullName evidence="3">Transposase/invertase (TIGR01784 family)</fullName>
    </recommendedName>
</protein>
<dbReference type="Proteomes" id="UP000618319">
    <property type="component" value="Unassembled WGS sequence"/>
</dbReference>
<reference evidence="1 2" key="1">
    <citation type="submission" date="2018-02" db="EMBL/GenBank/DDBJ databases">
        <title>Sphingobacterium KA21.</title>
        <authorList>
            <person name="Vasarhelyi B.M."/>
            <person name="Deshmukh S."/>
            <person name="Balint B."/>
            <person name="Kukolya J."/>
        </authorList>
    </citation>
    <scope>NUCLEOTIDE SEQUENCE [LARGE SCALE GENOMIC DNA]</scope>
    <source>
        <strain evidence="1 2">Ka21</strain>
    </source>
</reference>
<evidence type="ECO:0000313" key="1">
    <source>
        <dbReference type="EMBL" id="MBE8722017.1"/>
    </source>
</evidence>
<name>A0ABR9TBJ1_9SPHI</name>
<accession>A0ABR9TBJ1</accession>
<keyword evidence="2" id="KW-1185">Reference proteome</keyword>
<organism evidence="1 2">
    <name type="scientific">Sphingobacterium pedocola</name>
    <dbReference type="NCBI Taxonomy" id="2082722"/>
    <lineage>
        <taxon>Bacteria</taxon>
        <taxon>Pseudomonadati</taxon>
        <taxon>Bacteroidota</taxon>
        <taxon>Sphingobacteriia</taxon>
        <taxon>Sphingobacteriales</taxon>
        <taxon>Sphingobacteriaceae</taxon>
        <taxon>Sphingobacterium</taxon>
    </lineage>
</organism>
<dbReference type="EMBL" id="PSKQ01000022">
    <property type="protein sequence ID" value="MBE8722017.1"/>
    <property type="molecule type" value="Genomic_DNA"/>
</dbReference>
<gene>
    <name evidence="1" type="ORF">C4F40_14905</name>
</gene>
<comment type="caution">
    <text evidence="1">The sequence shown here is derived from an EMBL/GenBank/DDBJ whole genome shotgun (WGS) entry which is preliminary data.</text>
</comment>
<evidence type="ECO:0008006" key="3">
    <source>
        <dbReference type="Google" id="ProtNLM"/>
    </source>
</evidence>
<evidence type="ECO:0000313" key="2">
    <source>
        <dbReference type="Proteomes" id="UP000618319"/>
    </source>
</evidence>
<dbReference type="RefSeq" id="WP_196939930.1">
    <property type="nucleotide sequence ID" value="NZ_MU158690.1"/>
</dbReference>
<sequence>MGTREYLLEKAKKQGLEQGKLEERTKAEAEKLAEKRAMALEFKKMGIPVADIAKGTGLSVEEINNLV</sequence>
<proteinExistence type="predicted"/>